<evidence type="ECO:0000313" key="8">
    <source>
        <dbReference type="Proteomes" id="UP000649345"/>
    </source>
</evidence>
<feature type="transmembrane region" description="Helical" evidence="6">
    <location>
        <begin position="417"/>
        <end position="435"/>
    </location>
</feature>
<feature type="transmembrane region" description="Helical" evidence="6">
    <location>
        <begin position="12"/>
        <end position="34"/>
    </location>
</feature>
<keyword evidence="5 6" id="KW-0472">Membrane</keyword>
<dbReference type="PANTHER" id="PTHR30250">
    <property type="entry name" value="PST FAMILY PREDICTED COLANIC ACID TRANSPORTER"/>
    <property type="match status" value="1"/>
</dbReference>
<comment type="subcellular location">
    <subcellularLocation>
        <location evidence="1">Cell membrane</location>
        <topology evidence="1">Multi-pass membrane protein</topology>
    </subcellularLocation>
</comment>
<proteinExistence type="predicted"/>
<dbReference type="Pfam" id="PF01943">
    <property type="entry name" value="Polysacc_synt"/>
    <property type="match status" value="1"/>
</dbReference>
<evidence type="ECO:0000256" key="2">
    <source>
        <dbReference type="ARBA" id="ARBA00022475"/>
    </source>
</evidence>
<protein>
    <submittedName>
        <fullName evidence="7">Polysaccharide biosynthesis protein</fullName>
    </submittedName>
</protein>
<feature type="transmembrane region" description="Helical" evidence="6">
    <location>
        <begin position="250"/>
        <end position="275"/>
    </location>
</feature>
<dbReference type="CDD" id="cd13124">
    <property type="entry name" value="MATE_SpoVB_like"/>
    <property type="match status" value="1"/>
</dbReference>
<keyword evidence="2" id="KW-1003">Cell membrane</keyword>
<feature type="transmembrane region" description="Helical" evidence="6">
    <location>
        <begin position="92"/>
        <end position="115"/>
    </location>
</feature>
<dbReference type="InterPro" id="IPR024923">
    <property type="entry name" value="PG_synth_SpoVB"/>
</dbReference>
<keyword evidence="8" id="KW-1185">Reference proteome</keyword>
<accession>A0A923RM19</accession>
<feature type="transmembrane region" description="Helical" evidence="6">
    <location>
        <begin position="201"/>
        <end position="229"/>
    </location>
</feature>
<dbReference type="AlphaFoldDB" id="A0A923RM19"/>
<dbReference type="InterPro" id="IPR002797">
    <property type="entry name" value="Polysacc_synth"/>
</dbReference>
<evidence type="ECO:0000256" key="3">
    <source>
        <dbReference type="ARBA" id="ARBA00022692"/>
    </source>
</evidence>
<feature type="transmembrane region" description="Helical" evidence="6">
    <location>
        <begin position="348"/>
        <end position="365"/>
    </location>
</feature>
<feature type="transmembrane region" description="Helical" evidence="6">
    <location>
        <begin position="385"/>
        <end position="405"/>
    </location>
</feature>
<evidence type="ECO:0000256" key="6">
    <source>
        <dbReference type="SAM" id="Phobius"/>
    </source>
</evidence>
<dbReference type="PANTHER" id="PTHR30250:SF21">
    <property type="entry name" value="LIPID II FLIPPASE MURJ"/>
    <property type="match status" value="1"/>
</dbReference>
<keyword evidence="3 6" id="KW-0812">Transmembrane</keyword>
<evidence type="ECO:0000256" key="1">
    <source>
        <dbReference type="ARBA" id="ARBA00004651"/>
    </source>
</evidence>
<evidence type="ECO:0000256" key="5">
    <source>
        <dbReference type="ARBA" id="ARBA00023136"/>
    </source>
</evidence>
<dbReference type="GO" id="GO:0005886">
    <property type="term" value="C:plasma membrane"/>
    <property type="evidence" value="ECO:0007669"/>
    <property type="project" value="UniProtKB-SubCell"/>
</dbReference>
<gene>
    <name evidence="7" type="ORF">H8S44_08745</name>
</gene>
<feature type="transmembrane region" description="Helical" evidence="6">
    <location>
        <begin position="308"/>
        <end position="328"/>
    </location>
</feature>
<reference evidence="7" key="1">
    <citation type="submission" date="2020-08" db="EMBL/GenBank/DDBJ databases">
        <title>Genome public.</title>
        <authorList>
            <person name="Liu C."/>
            <person name="Sun Q."/>
        </authorList>
    </citation>
    <scope>NUCLEOTIDE SEQUENCE</scope>
    <source>
        <strain evidence="7">NSJ-68</strain>
    </source>
</reference>
<keyword evidence="4 6" id="KW-1133">Transmembrane helix</keyword>
<name>A0A923RM19_9FIRM</name>
<dbReference type="InterPro" id="IPR050833">
    <property type="entry name" value="Poly_Biosynth_Transport"/>
</dbReference>
<dbReference type="RefSeq" id="WP_186872155.1">
    <property type="nucleotide sequence ID" value="NZ_JACOOR010000004.1"/>
</dbReference>
<feature type="transmembrane region" description="Helical" evidence="6">
    <location>
        <begin position="505"/>
        <end position="528"/>
    </location>
</feature>
<feature type="transmembrane region" description="Helical" evidence="6">
    <location>
        <begin position="441"/>
        <end position="460"/>
    </location>
</feature>
<evidence type="ECO:0000313" key="7">
    <source>
        <dbReference type="EMBL" id="MBC5659857.1"/>
    </source>
</evidence>
<sequence length="552" mass="60140">MGNKKSSKSNYIMQGGILAAASIISRIIGLLYRLPVTNIITDHGNDYYSAAYEIYNVVLLISSYSLPLAVSKVVSARVALGEHRNAWRAFKGALYMSLIVGAAGSALTFFGAGFFTGTLLNTPESELCLKVLALAVFVMAVMGVLRGYFQGMGTMMPTAISQIIEQMVNAVVSIAAASYLYSYGARLDAAAGVTNGKSGAIYGAAGSTLGTSLGAAAGLLFLILVMLMYNRILQKNIRRDRISQRESYCSILRVLVLTIVPVILSTAVYNISGIIDQGVFKYLMLDLQKAEKSTVEIYWGIYVGKYKLLTNVPIAVASALSASTIPALTRARISGEWDEMRRKTDGAIRMVMLICIPSAFGLTALGEPILDLLSWNSNSIAPKLFLMGSASVIFYGLSTLTNGILQGIDRMRIPVRNAVIALVTHLALLIVLVQFCHLHIYGVVLSYMFFAVLMCILNGIAIRKHLDYHQEIIRTFLIPGVSSLIMALAVWLLYSPLHKVLGVRISTVICLVLAVLIYGFFILLLHGITEEELRAFPKGRALVRILKKIRLL</sequence>
<feature type="transmembrane region" description="Helical" evidence="6">
    <location>
        <begin position="127"/>
        <end position="148"/>
    </location>
</feature>
<feature type="transmembrane region" description="Helical" evidence="6">
    <location>
        <begin position="160"/>
        <end position="181"/>
    </location>
</feature>
<evidence type="ECO:0000256" key="4">
    <source>
        <dbReference type="ARBA" id="ARBA00022989"/>
    </source>
</evidence>
<dbReference type="EMBL" id="JACOOR010000004">
    <property type="protein sequence ID" value="MBC5659857.1"/>
    <property type="molecule type" value="Genomic_DNA"/>
</dbReference>
<organism evidence="7 8">
    <name type="scientific">Anaerosacchariphilus hominis</name>
    <dbReference type="NCBI Taxonomy" id="2763017"/>
    <lineage>
        <taxon>Bacteria</taxon>
        <taxon>Bacillati</taxon>
        <taxon>Bacillota</taxon>
        <taxon>Clostridia</taxon>
        <taxon>Lachnospirales</taxon>
        <taxon>Lachnospiraceae</taxon>
        <taxon>Anaerosacchariphilus</taxon>
    </lineage>
</organism>
<dbReference type="Proteomes" id="UP000649345">
    <property type="component" value="Unassembled WGS sequence"/>
</dbReference>
<comment type="caution">
    <text evidence="7">The sequence shown here is derived from an EMBL/GenBank/DDBJ whole genome shotgun (WGS) entry which is preliminary data.</text>
</comment>
<feature type="transmembrane region" description="Helical" evidence="6">
    <location>
        <begin position="472"/>
        <end position="493"/>
    </location>
</feature>
<dbReference type="PIRSF" id="PIRSF038958">
    <property type="entry name" value="PG_synth_SpoVB"/>
    <property type="match status" value="1"/>
</dbReference>